<feature type="region of interest" description="Disordered" evidence="3">
    <location>
        <begin position="1"/>
        <end position="70"/>
    </location>
</feature>
<keyword evidence="6" id="KW-1185">Reference proteome</keyword>
<evidence type="ECO:0000256" key="3">
    <source>
        <dbReference type="SAM" id="MobiDB-lite"/>
    </source>
</evidence>
<dbReference type="Gene3D" id="1.20.920.10">
    <property type="entry name" value="Bromodomain-like"/>
    <property type="match status" value="1"/>
</dbReference>
<dbReference type="AlphaFoldDB" id="A0A9D5HJZ2"/>
<evidence type="ECO:0000313" key="6">
    <source>
        <dbReference type="Proteomes" id="UP001085076"/>
    </source>
</evidence>
<dbReference type="OrthoDB" id="21449at2759"/>
<feature type="compositionally biased region" description="Basic and acidic residues" evidence="3">
    <location>
        <begin position="767"/>
        <end position="783"/>
    </location>
</feature>
<feature type="compositionally biased region" description="Basic residues" evidence="3">
    <location>
        <begin position="229"/>
        <end position="243"/>
    </location>
</feature>
<accession>A0A9D5HJZ2</accession>
<evidence type="ECO:0000256" key="2">
    <source>
        <dbReference type="PROSITE-ProRule" id="PRU00035"/>
    </source>
</evidence>
<reference evidence="5" key="1">
    <citation type="submission" date="2021-03" db="EMBL/GenBank/DDBJ databases">
        <authorList>
            <person name="Li Z."/>
            <person name="Yang C."/>
        </authorList>
    </citation>
    <scope>NUCLEOTIDE SEQUENCE</scope>
    <source>
        <strain evidence="5">Dzin_1.0</strain>
        <tissue evidence="5">Leaf</tissue>
    </source>
</reference>
<gene>
    <name evidence="5" type="ORF">J5N97_014647</name>
</gene>
<feature type="compositionally biased region" description="Basic and acidic residues" evidence="3">
    <location>
        <begin position="264"/>
        <end position="275"/>
    </location>
</feature>
<evidence type="ECO:0000313" key="5">
    <source>
        <dbReference type="EMBL" id="KAJ0979173.1"/>
    </source>
</evidence>
<dbReference type="PANTHER" id="PTHR22881:SF26">
    <property type="entry name" value="BROMODOMAIN CONTAINING PROTEIN, EXPRESSED"/>
    <property type="match status" value="1"/>
</dbReference>
<sequence length="799" mass="89032">MENRRGKKSAATTEKGKGKKARVVDLKETDTEEEFDEPVDVDSESEGEASAAPKGGKNKKIKQVKSTRKDEHELFSMPDNLETYDLGENLSVPRDFATLRQKHKDGMYQTLEQFKNDVYNLLKRALESNSPDSIPYQQLALAVKYLLDQADLIFRSLRTNPIYAEKELEAWHQKYFQYKKKAVRFEKSTSIFSVEILESRLRPRVASSMKQSSKDNEGAPSRRPQSLGTKKKTKKRSSSKPRGGRPSVNLDGAQDAGLSSSPTEQRRNTYKPEDNASHEIASMAFQPVELVYQSNSRSYEESMRNFVKDAGPVAKMVAEQKIQELAERNRAYQASNYQAFTNADMSSQIPPFSNWSDNIQFGANPTSISLTTASNLPASSASLPQSNRYAAIFESSTSLGHGTNFEDFNYVQGLSCELHTDELLDLFTKIGTPEFLQSSISNTETSSGGASESVLGVNSQLLYGQGSQAIYPGYASSVTAGSTTQKNMSSELKQPEFLQTSIFNMPPNSSQTLDDHFGIDTRLLSGKGMQPMDGYFGVTSQLHSGEGMQALYPSYASSVAPGLMMQINRSSELKQPEFFPGSVFNTAPSSREALLGGNSQLLTGKGKEVAYPSNANSIQLTYDLGENLSVPRDIATLKQKHKDGMYPTLEQFKNDVYNLLKKALESNRWDETEIGLLILLMQRSLRTNPIYVEKELEAWHQKYFQYKKKAVRFENSTTIFSVEILESRLRPKVASSMKQNSKDNDGAPSRRAQSLGTKNTKKRRSSKLHDGRPSVNLDGKEEISTSTTMKKQGLSPNHP</sequence>
<dbReference type="InterPro" id="IPR036427">
    <property type="entry name" value="Bromodomain-like_sf"/>
</dbReference>
<dbReference type="EMBL" id="JAGGNH010000003">
    <property type="protein sequence ID" value="KAJ0979173.1"/>
    <property type="molecule type" value="Genomic_DNA"/>
</dbReference>
<dbReference type="InterPro" id="IPR001487">
    <property type="entry name" value="Bromodomain"/>
</dbReference>
<feature type="compositionally biased region" description="Basic residues" evidence="3">
    <location>
        <begin position="56"/>
        <end position="66"/>
    </location>
</feature>
<proteinExistence type="predicted"/>
<feature type="compositionally biased region" description="Acidic residues" evidence="3">
    <location>
        <begin position="30"/>
        <end position="47"/>
    </location>
</feature>
<dbReference type="Pfam" id="PF00439">
    <property type="entry name" value="Bromodomain"/>
    <property type="match status" value="1"/>
</dbReference>
<evidence type="ECO:0000259" key="4">
    <source>
        <dbReference type="PROSITE" id="PS50014"/>
    </source>
</evidence>
<dbReference type="PROSITE" id="PS50014">
    <property type="entry name" value="BROMODOMAIN_2"/>
    <property type="match status" value="1"/>
</dbReference>
<feature type="region of interest" description="Disordered" evidence="3">
    <location>
        <begin position="203"/>
        <end position="275"/>
    </location>
</feature>
<feature type="domain" description="Bromo" evidence="4">
    <location>
        <begin position="66"/>
        <end position="136"/>
    </location>
</feature>
<dbReference type="InterPro" id="IPR051831">
    <property type="entry name" value="Bromodomain_contain_prot"/>
</dbReference>
<name>A0A9D5HJZ2_9LILI</name>
<dbReference type="PANTHER" id="PTHR22881">
    <property type="entry name" value="BROMODOMAIN CONTAINING PROTEIN"/>
    <property type="match status" value="1"/>
</dbReference>
<organism evidence="5 6">
    <name type="scientific">Dioscorea zingiberensis</name>
    <dbReference type="NCBI Taxonomy" id="325984"/>
    <lineage>
        <taxon>Eukaryota</taxon>
        <taxon>Viridiplantae</taxon>
        <taxon>Streptophyta</taxon>
        <taxon>Embryophyta</taxon>
        <taxon>Tracheophyta</taxon>
        <taxon>Spermatophyta</taxon>
        <taxon>Magnoliopsida</taxon>
        <taxon>Liliopsida</taxon>
        <taxon>Dioscoreales</taxon>
        <taxon>Dioscoreaceae</taxon>
        <taxon>Dioscorea</taxon>
    </lineage>
</organism>
<comment type="caution">
    <text evidence="5">The sequence shown here is derived from an EMBL/GenBank/DDBJ whole genome shotgun (WGS) entry which is preliminary data.</text>
</comment>
<dbReference type="SUPFAM" id="SSF47370">
    <property type="entry name" value="Bromodomain"/>
    <property type="match status" value="2"/>
</dbReference>
<evidence type="ECO:0000256" key="1">
    <source>
        <dbReference type="ARBA" id="ARBA00023117"/>
    </source>
</evidence>
<protein>
    <recommendedName>
        <fullName evidence="4">Bromo domain-containing protein</fullName>
    </recommendedName>
</protein>
<reference evidence="5" key="2">
    <citation type="journal article" date="2022" name="Hortic Res">
        <title>The genome of Dioscorea zingiberensis sheds light on the biosynthesis, origin and evolution of the medicinally important diosgenin saponins.</title>
        <authorList>
            <person name="Li Y."/>
            <person name="Tan C."/>
            <person name="Li Z."/>
            <person name="Guo J."/>
            <person name="Li S."/>
            <person name="Chen X."/>
            <person name="Wang C."/>
            <person name="Dai X."/>
            <person name="Yang H."/>
            <person name="Song W."/>
            <person name="Hou L."/>
            <person name="Xu J."/>
            <person name="Tong Z."/>
            <person name="Xu A."/>
            <person name="Yuan X."/>
            <person name="Wang W."/>
            <person name="Yang Q."/>
            <person name="Chen L."/>
            <person name="Sun Z."/>
            <person name="Wang K."/>
            <person name="Pan B."/>
            <person name="Chen J."/>
            <person name="Bao Y."/>
            <person name="Liu F."/>
            <person name="Qi X."/>
            <person name="Gang D.R."/>
            <person name="Wen J."/>
            <person name="Li J."/>
        </authorList>
    </citation>
    <scope>NUCLEOTIDE SEQUENCE</scope>
    <source>
        <strain evidence="5">Dzin_1.0</strain>
    </source>
</reference>
<dbReference type="Proteomes" id="UP001085076">
    <property type="component" value="Miscellaneous, Linkage group lg03"/>
</dbReference>
<feature type="region of interest" description="Disordered" evidence="3">
    <location>
        <begin position="731"/>
        <end position="799"/>
    </location>
</feature>
<keyword evidence="1 2" id="KW-0103">Bromodomain</keyword>